<organism evidence="1 2">
    <name type="scientific">Pseudobacteroides cellulosolvens ATCC 35603 = DSM 2933</name>
    <dbReference type="NCBI Taxonomy" id="398512"/>
    <lineage>
        <taxon>Bacteria</taxon>
        <taxon>Bacillati</taxon>
        <taxon>Bacillota</taxon>
        <taxon>Clostridia</taxon>
        <taxon>Eubacteriales</taxon>
        <taxon>Oscillospiraceae</taxon>
        <taxon>Pseudobacteroides</taxon>
    </lineage>
</organism>
<evidence type="ECO:0000313" key="2">
    <source>
        <dbReference type="Proteomes" id="UP000036923"/>
    </source>
</evidence>
<dbReference type="SUPFAM" id="SSF82171">
    <property type="entry name" value="DPP6 N-terminal domain-like"/>
    <property type="match status" value="1"/>
</dbReference>
<dbReference type="RefSeq" id="WP_050753752.1">
    <property type="nucleotide sequence ID" value="NZ_JQKC01000001.1"/>
</dbReference>
<comment type="caution">
    <text evidence="1">The sequence shown here is derived from an EMBL/GenBank/DDBJ whole genome shotgun (WGS) entry which is preliminary data.</text>
</comment>
<sequence precursor="true">MKRLLILAIALIILVSGCYNNKSEIQESPDIQIKQEPSNTKKPLSLPDESQASTVLKHNDKSYTKLFELPNKKQIYYSEEKVILLKSGEKHTLLNDIYIDEFASSPVLSPDKKNIAYISPYEFELNGNVYVFDTITETSKKVIQVDVKKEDSAKVVKWLDNDRLLVIIGFGKGTVSRGGNLYLYNLKTGELKAIKEVNEMEEIVDINVGTEGPVIDIITWNEEYTEYKTKKVLIKTQ</sequence>
<dbReference type="EMBL" id="LGTC01000001">
    <property type="protein sequence ID" value="KNY29430.1"/>
    <property type="molecule type" value="Genomic_DNA"/>
</dbReference>
<dbReference type="eggNOG" id="ENOG5030E6B">
    <property type="taxonomic scope" value="Bacteria"/>
</dbReference>
<reference evidence="2" key="1">
    <citation type="submission" date="2015-07" db="EMBL/GenBank/DDBJ databases">
        <title>Near-Complete Genome Sequence of the Cellulolytic Bacterium Bacteroides (Pseudobacteroides) cellulosolvens ATCC 35603.</title>
        <authorList>
            <person name="Dassa B."/>
            <person name="Utturkar S.M."/>
            <person name="Klingeman D.M."/>
            <person name="Hurt R.A."/>
            <person name="Keller M."/>
            <person name="Xu J."/>
            <person name="Reddy Y.H.K."/>
            <person name="Borovok I."/>
            <person name="Grinberg I.R."/>
            <person name="Lamed R."/>
            <person name="Zhivin O."/>
            <person name="Bayer E.A."/>
            <person name="Brown S.D."/>
        </authorList>
    </citation>
    <scope>NUCLEOTIDE SEQUENCE [LARGE SCALE GENOMIC DNA]</scope>
    <source>
        <strain evidence="2">DSM 2933</strain>
    </source>
</reference>
<accession>A0A0L6JUV1</accession>
<proteinExistence type="predicted"/>
<dbReference type="STRING" id="398512.Bccel_4704"/>
<name>A0A0L6JUV1_9FIRM</name>
<dbReference type="Pfam" id="PF15525">
    <property type="entry name" value="DUF4652"/>
    <property type="match status" value="1"/>
</dbReference>
<keyword evidence="2" id="KW-1185">Reference proteome</keyword>
<gene>
    <name evidence="1" type="ORF">Bccel_4704</name>
</gene>
<evidence type="ECO:0008006" key="3">
    <source>
        <dbReference type="Google" id="ProtNLM"/>
    </source>
</evidence>
<evidence type="ECO:0000313" key="1">
    <source>
        <dbReference type="EMBL" id="KNY29430.1"/>
    </source>
</evidence>
<dbReference type="AlphaFoldDB" id="A0A0L6JUV1"/>
<dbReference type="Gene3D" id="2.40.128.660">
    <property type="entry name" value="Uncharacterised protein PF15525, DUF4652"/>
    <property type="match status" value="1"/>
</dbReference>
<dbReference type="Proteomes" id="UP000036923">
    <property type="component" value="Unassembled WGS sequence"/>
</dbReference>
<protein>
    <recommendedName>
        <fullName evidence="3">Lipoprotein</fullName>
    </recommendedName>
</protein>
<dbReference type="InterPro" id="IPR028102">
    <property type="entry name" value="DUF4652"/>
</dbReference>
<dbReference type="PROSITE" id="PS51257">
    <property type="entry name" value="PROKAR_LIPOPROTEIN"/>
    <property type="match status" value="1"/>
</dbReference>
<dbReference type="OrthoDB" id="2882585at2"/>